<name>A0A6B1DXU2_9CHLR</name>
<gene>
    <name evidence="4" type="ORF">F4Y08_12800</name>
</gene>
<dbReference type="SUPFAM" id="SSF52768">
    <property type="entry name" value="Arginase/deacetylase"/>
    <property type="match status" value="1"/>
</dbReference>
<feature type="compositionally biased region" description="Basic and acidic residues" evidence="2">
    <location>
        <begin position="12"/>
        <end position="24"/>
    </location>
</feature>
<protein>
    <submittedName>
        <fullName evidence="4">Histone deacetylase</fullName>
    </submittedName>
</protein>
<accession>A0A6B1DXU2</accession>
<dbReference type="Gene3D" id="3.40.800.20">
    <property type="entry name" value="Histone deacetylase domain"/>
    <property type="match status" value="1"/>
</dbReference>
<dbReference type="EMBL" id="VXPY01000092">
    <property type="protein sequence ID" value="MYD91194.1"/>
    <property type="molecule type" value="Genomic_DNA"/>
</dbReference>
<reference evidence="4" key="1">
    <citation type="submission" date="2019-09" db="EMBL/GenBank/DDBJ databases">
        <title>Characterisation of the sponge microbiome using genome-centric metagenomics.</title>
        <authorList>
            <person name="Engelberts J.P."/>
            <person name="Robbins S.J."/>
            <person name="De Goeij J.M."/>
            <person name="Aranda M."/>
            <person name="Bell S.C."/>
            <person name="Webster N.S."/>
        </authorList>
    </citation>
    <scope>NUCLEOTIDE SEQUENCE</scope>
    <source>
        <strain evidence="4">SB0662_bin_9</strain>
    </source>
</reference>
<dbReference type="InterPro" id="IPR000286">
    <property type="entry name" value="HDACs"/>
</dbReference>
<evidence type="ECO:0000256" key="2">
    <source>
        <dbReference type="SAM" id="MobiDB-lite"/>
    </source>
</evidence>
<comment type="caution">
    <text evidence="4">The sequence shown here is derived from an EMBL/GenBank/DDBJ whole genome shotgun (WGS) entry which is preliminary data.</text>
</comment>
<dbReference type="InterPro" id="IPR023801">
    <property type="entry name" value="His_deacetylse_dom"/>
</dbReference>
<dbReference type="GO" id="GO:0004407">
    <property type="term" value="F:histone deacetylase activity"/>
    <property type="evidence" value="ECO:0007669"/>
    <property type="project" value="TreeGrafter"/>
</dbReference>
<organism evidence="4">
    <name type="scientific">Caldilineaceae bacterium SB0662_bin_9</name>
    <dbReference type="NCBI Taxonomy" id="2605258"/>
    <lineage>
        <taxon>Bacteria</taxon>
        <taxon>Bacillati</taxon>
        <taxon>Chloroflexota</taxon>
        <taxon>Caldilineae</taxon>
        <taxon>Caldilineales</taxon>
        <taxon>Caldilineaceae</taxon>
    </lineage>
</organism>
<feature type="compositionally biased region" description="Polar residues" evidence="2">
    <location>
        <begin position="1"/>
        <end position="11"/>
    </location>
</feature>
<evidence type="ECO:0000256" key="1">
    <source>
        <dbReference type="ARBA" id="ARBA00005947"/>
    </source>
</evidence>
<feature type="domain" description="Histone deacetylase" evidence="3">
    <location>
        <begin position="22"/>
        <end position="311"/>
    </location>
</feature>
<dbReference type="CDD" id="cd09992">
    <property type="entry name" value="HDAC_classII"/>
    <property type="match status" value="1"/>
</dbReference>
<proteinExistence type="inferred from homology"/>
<dbReference type="PANTHER" id="PTHR10625:SF11">
    <property type="entry name" value="HISTONE DEACETYLASE 14, CHLOROPLASTIC"/>
    <property type="match status" value="1"/>
</dbReference>
<dbReference type="GO" id="GO:0005737">
    <property type="term" value="C:cytoplasm"/>
    <property type="evidence" value="ECO:0007669"/>
    <property type="project" value="TreeGrafter"/>
</dbReference>
<dbReference type="InterPro" id="IPR037138">
    <property type="entry name" value="His_deacetylse_dom_sf"/>
</dbReference>
<comment type="similarity">
    <text evidence="1">Belongs to the histone deacetylase family.</text>
</comment>
<dbReference type="PANTHER" id="PTHR10625">
    <property type="entry name" value="HISTONE DEACETYLASE HDAC1-RELATED"/>
    <property type="match status" value="1"/>
</dbReference>
<dbReference type="PRINTS" id="PR01270">
    <property type="entry name" value="HDASUPER"/>
</dbReference>
<feature type="region of interest" description="Disordered" evidence="2">
    <location>
        <begin position="1"/>
        <end position="24"/>
    </location>
</feature>
<dbReference type="AlphaFoldDB" id="A0A6B1DXU2"/>
<dbReference type="GO" id="GO:0040029">
    <property type="term" value="P:epigenetic regulation of gene expression"/>
    <property type="evidence" value="ECO:0007669"/>
    <property type="project" value="TreeGrafter"/>
</dbReference>
<evidence type="ECO:0000313" key="4">
    <source>
        <dbReference type="EMBL" id="MYD91194.1"/>
    </source>
</evidence>
<dbReference type="InterPro" id="IPR023696">
    <property type="entry name" value="Ureohydrolase_dom_sf"/>
</dbReference>
<sequence>MPTLPTAVSYNEESRLHTHPQHPEHAGRLQTILNLLDVDGIRELVLSVNGRPAGEPDLLRVHSPLHLERVRDTERTEGLQWLDADTYGNEHSWQAARRAAGTVVEVTRQVLAGKAVNGMALVRPPGHHATPDRAMGFCLINNIAVAAAWALAETDVNRVLILDFDVHHGNGIQDIFWRDPSVLFVSLHQSPLYPFTGDASETGGPQAEGLNCNLPLPPGVGDQGCLRMLDEVAVPLAEAFTPDLILVSAGYDGHWLDPLAQMQLTVAGYTAMVRRLMELAAVLCRNRLVLVLEGGYRLEVLAHAVVNSIAALAGEDGPGDPFGLPRQDERDIAQLIAGYRSQWFGGR</sequence>
<dbReference type="Pfam" id="PF00850">
    <property type="entry name" value="Hist_deacetyl"/>
    <property type="match status" value="1"/>
</dbReference>
<evidence type="ECO:0000259" key="3">
    <source>
        <dbReference type="Pfam" id="PF00850"/>
    </source>
</evidence>